<reference evidence="3" key="2">
    <citation type="submission" date="2015-06" db="EMBL/GenBank/DDBJ databases">
        <title>Complete genome sequence of Spiroplasma eriocheiris TDA-040725-5 (DSM 21848).</title>
        <authorList>
            <person name="Lo W.-S."/>
            <person name="Kuo C.-H."/>
        </authorList>
    </citation>
    <scope>NUCLEOTIDE SEQUENCE [LARGE SCALE GENOMIC DNA]</scope>
    <source>
        <strain evidence="3">TDA-040725-5</strain>
    </source>
</reference>
<keyword evidence="1" id="KW-0472">Membrane</keyword>
<feature type="transmembrane region" description="Helical" evidence="1">
    <location>
        <begin position="136"/>
        <end position="161"/>
    </location>
</feature>
<evidence type="ECO:0000313" key="2">
    <source>
        <dbReference type="EMBL" id="AKM53935.1"/>
    </source>
</evidence>
<evidence type="ECO:0000313" key="3">
    <source>
        <dbReference type="Proteomes" id="UP000035661"/>
    </source>
</evidence>
<keyword evidence="1" id="KW-1133">Transmembrane helix</keyword>
<dbReference type="AlphaFoldDB" id="A0A0H3XHS7"/>
<organism evidence="2 3">
    <name type="scientific">Spiroplasma eriocheiris</name>
    <dbReference type="NCBI Taxonomy" id="315358"/>
    <lineage>
        <taxon>Bacteria</taxon>
        <taxon>Bacillati</taxon>
        <taxon>Mycoplasmatota</taxon>
        <taxon>Mollicutes</taxon>
        <taxon>Entomoplasmatales</taxon>
        <taxon>Spiroplasmataceae</taxon>
        <taxon>Spiroplasma</taxon>
    </lineage>
</organism>
<evidence type="ECO:0000256" key="1">
    <source>
        <dbReference type="SAM" id="Phobius"/>
    </source>
</evidence>
<dbReference type="EMBL" id="CP011856">
    <property type="protein sequence ID" value="AKM53935.1"/>
    <property type="molecule type" value="Genomic_DNA"/>
</dbReference>
<evidence type="ECO:0008006" key="4">
    <source>
        <dbReference type="Google" id="ProtNLM"/>
    </source>
</evidence>
<feature type="transmembrane region" description="Helical" evidence="1">
    <location>
        <begin position="207"/>
        <end position="227"/>
    </location>
</feature>
<gene>
    <name evidence="2" type="ORF">SERIO_v1c03530</name>
</gene>
<feature type="transmembrane region" description="Helical" evidence="1">
    <location>
        <begin position="170"/>
        <end position="195"/>
    </location>
</feature>
<accession>A0A0H3XHS7</accession>
<proteinExistence type="predicted"/>
<protein>
    <recommendedName>
        <fullName evidence="4">Transmembrane protein</fullName>
    </recommendedName>
</protein>
<keyword evidence="3" id="KW-1185">Reference proteome</keyword>
<reference evidence="2 3" key="1">
    <citation type="journal article" date="2015" name="Genome Biol. Evol.">
        <title>Found and Lost: The Fates of Horizontally Acquired Genes in Arthropod-Symbiotic Spiroplasma.</title>
        <authorList>
            <person name="Lo W.S."/>
            <person name="Gasparich G.E."/>
            <person name="Kuo C.H."/>
        </authorList>
    </citation>
    <scope>NUCLEOTIDE SEQUENCE [LARGE SCALE GENOMIC DNA]</scope>
    <source>
        <strain evidence="3">TDA-040725-5</strain>
    </source>
</reference>
<name>A0A0H3XHS7_9MOLU</name>
<dbReference type="RefSeq" id="WP_047791191.1">
    <property type="nucleotide sequence ID" value="NZ_CP011856.1"/>
</dbReference>
<dbReference type="KEGG" id="seri:SERIO_v1c03530"/>
<dbReference type="Proteomes" id="UP000035661">
    <property type="component" value="Chromosome"/>
</dbReference>
<feature type="transmembrane region" description="Helical" evidence="1">
    <location>
        <begin position="86"/>
        <end position="107"/>
    </location>
</feature>
<sequence length="248" mass="27790">MVNTEEKLLSNNSAEETPPVRELKFVEDDRPESLKKLDRTVSEKVTRNLGSYELKQRMQFKHHAYNYDLGAFRYYFKDSVESFGRIAILVGSLMMIITVALFIYPLAQTATSVILSIIGSKTGGIVGSNLDLVKPYLQIAIISLLFLWLAITILIVVPMLVCRTIKTMRIWLVVVGIIGTVNGLGIIGLAVVYSLFIANPTNWKATILGGVALVIFLLGTIIVSVNLKHYYRELENNVAQQIRTIRTR</sequence>
<dbReference type="PATRIC" id="fig|743698.3.peg.354"/>
<dbReference type="STRING" id="315358.SERIO_v1c03530"/>
<keyword evidence="1" id="KW-0812">Transmembrane</keyword>